<accession>A0A8E2J8K5</accession>
<organism evidence="1 2">
    <name type="scientific">Lepidopterella palustris CBS 459.81</name>
    <dbReference type="NCBI Taxonomy" id="1314670"/>
    <lineage>
        <taxon>Eukaryota</taxon>
        <taxon>Fungi</taxon>
        <taxon>Dikarya</taxon>
        <taxon>Ascomycota</taxon>
        <taxon>Pezizomycotina</taxon>
        <taxon>Dothideomycetes</taxon>
        <taxon>Pleosporomycetidae</taxon>
        <taxon>Mytilinidiales</taxon>
        <taxon>Argynnaceae</taxon>
        <taxon>Lepidopterella</taxon>
    </lineage>
</organism>
<protein>
    <submittedName>
        <fullName evidence="1">Uncharacterized protein</fullName>
    </submittedName>
</protein>
<name>A0A8E2J8K5_9PEZI</name>
<evidence type="ECO:0000313" key="2">
    <source>
        <dbReference type="Proteomes" id="UP000250266"/>
    </source>
</evidence>
<evidence type="ECO:0000313" key="1">
    <source>
        <dbReference type="EMBL" id="OCK73353.1"/>
    </source>
</evidence>
<dbReference type="EMBL" id="KV745813">
    <property type="protein sequence ID" value="OCK73353.1"/>
    <property type="molecule type" value="Genomic_DNA"/>
</dbReference>
<dbReference type="Proteomes" id="UP000250266">
    <property type="component" value="Unassembled WGS sequence"/>
</dbReference>
<proteinExistence type="predicted"/>
<gene>
    <name evidence="1" type="ORF">K432DRAFT_410764</name>
</gene>
<sequence>MFSILIRNNTRTRLIGVLKGFPNTTRIRNYYYAVGKDAVSLEGGDSVINIFIIGYKADKDPDSKNKAKEDKGIKA</sequence>
<dbReference type="AlphaFoldDB" id="A0A8E2J8K5"/>
<keyword evidence="2" id="KW-1185">Reference proteome</keyword>
<reference evidence="1 2" key="1">
    <citation type="journal article" date="2016" name="Nat. Commun.">
        <title>Ectomycorrhizal ecology is imprinted in the genome of the dominant symbiotic fungus Cenococcum geophilum.</title>
        <authorList>
            <consortium name="DOE Joint Genome Institute"/>
            <person name="Peter M."/>
            <person name="Kohler A."/>
            <person name="Ohm R.A."/>
            <person name="Kuo A."/>
            <person name="Krutzmann J."/>
            <person name="Morin E."/>
            <person name="Arend M."/>
            <person name="Barry K.W."/>
            <person name="Binder M."/>
            <person name="Choi C."/>
            <person name="Clum A."/>
            <person name="Copeland A."/>
            <person name="Grisel N."/>
            <person name="Haridas S."/>
            <person name="Kipfer T."/>
            <person name="LaButti K."/>
            <person name="Lindquist E."/>
            <person name="Lipzen A."/>
            <person name="Maire R."/>
            <person name="Meier B."/>
            <person name="Mihaltcheva S."/>
            <person name="Molinier V."/>
            <person name="Murat C."/>
            <person name="Poggeler S."/>
            <person name="Quandt C.A."/>
            <person name="Sperisen C."/>
            <person name="Tritt A."/>
            <person name="Tisserant E."/>
            <person name="Crous P.W."/>
            <person name="Henrissat B."/>
            <person name="Nehls U."/>
            <person name="Egli S."/>
            <person name="Spatafora J.W."/>
            <person name="Grigoriev I.V."/>
            <person name="Martin F.M."/>
        </authorList>
    </citation>
    <scope>NUCLEOTIDE SEQUENCE [LARGE SCALE GENOMIC DNA]</scope>
    <source>
        <strain evidence="1 2">CBS 459.81</strain>
    </source>
</reference>